<feature type="transmembrane region" description="Helical" evidence="1">
    <location>
        <begin position="45"/>
        <end position="71"/>
    </location>
</feature>
<keyword evidence="1" id="KW-1133">Transmembrane helix</keyword>
<keyword evidence="1" id="KW-0812">Transmembrane</keyword>
<reference evidence="2 3" key="1">
    <citation type="submission" date="2021-03" db="EMBL/GenBank/DDBJ databases">
        <title>Actinoplanes flavus sp. nov., a novel actinomycete isolated from Coconut Palm rhizosphere soil.</title>
        <authorList>
            <person name="Luo X."/>
        </authorList>
    </citation>
    <scope>NUCLEOTIDE SEQUENCE [LARGE SCALE GENOMIC DNA]</scope>
    <source>
        <strain evidence="2 3">NEAU-H7</strain>
    </source>
</reference>
<feature type="transmembrane region" description="Helical" evidence="1">
    <location>
        <begin position="6"/>
        <end position="25"/>
    </location>
</feature>
<feature type="transmembrane region" description="Helical" evidence="1">
    <location>
        <begin position="77"/>
        <end position="94"/>
    </location>
</feature>
<comment type="caution">
    <text evidence="2">The sequence shown here is derived from an EMBL/GenBank/DDBJ whole genome shotgun (WGS) entry which is preliminary data.</text>
</comment>
<keyword evidence="3" id="KW-1185">Reference proteome</keyword>
<evidence type="ECO:0000313" key="2">
    <source>
        <dbReference type="EMBL" id="MBO3744363.1"/>
    </source>
</evidence>
<evidence type="ECO:0000256" key="1">
    <source>
        <dbReference type="SAM" id="Phobius"/>
    </source>
</evidence>
<dbReference type="RefSeq" id="WP_208473592.1">
    <property type="nucleotide sequence ID" value="NZ_JAGFNS010000065.1"/>
</dbReference>
<proteinExistence type="predicted"/>
<name>A0ABS3V0K4_9ACTN</name>
<protein>
    <submittedName>
        <fullName evidence="2">Uncharacterized protein</fullName>
    </submittedName>
</protein>
<dbReference type="EMBL" id="JAGFNS010000065">
    <property type="protein sequence ID" value="MBO3744363.1"/>
    <property type="molecule type" value="Genomic_DNA"/>
</dbReference>
<gene>
    <name evidence="2" type="ORF">J5X75_43430</name>
</gene>
<accession>A0ABS3V0K4</accession>
<evidence type="ECO:0000313" key="3">
    <source>
        <dbReference type="Proteomes" id="UP000679690"/>
    </source>
</evidence>
<sequence>MNWVFVVVFFALGGYLSGAGLLALLTSRPLALTGSKRTWRSQDQAVAFCLLFGGSLLTAGLIAFLIQAQVIDGISGLWLQLLPAGLLVVAIAVFRPRPQAQPQPDHHSG</sequence>
<dbReference type="Proteomes" id="UP000679690">
    <property type="component" value="Unassembled WGS sequence"/>
</dbReference>
<keyword evidence="1" id="KW-0472">Membrane</keyword>
<organism evidence="2 3">
    <name type="scientific">Actinoplanes flavus</name>
    <dbReference type="NCBI Taxonomy" id="2820290"/>
    <lineage>
        <taxon>Bacteria</taxon>
        <taxon>Bacillati</taxon>
        <taxon>Actinomycetota</taxon>
        <taxon>Actinomycetes</taxon>
        <taxon>Micromonosporales</taxon>
        <taxon>Micromonosporaceae</taxon>
        <taxon>Actinoplanes</taxon>
    </lineage>
</organism>